<evidence type="ECO:0000313" key="2">
    <source>
        <dbReference type="EMBL" id="KAG4418992.1"/>
    </source>
</evidence>
<evidence type="ECO:0008006" key="4">
    <source>
        <dbReference type="Google" id="ProtNLM"/>
    </source>
</evidence>
<gene>
    <name evidence="2" type="ORF">IFR04_007853</name>
</gene>
<dbReference type="OrthoDB" id="412788at2759"/>
<dbReference type="PANTHER" id="PTHR34598:SF3">
    <property type="entry name" value="OXIDOREDUCTASE AN1597"/>
    <property type="match status" value="1"/>
</dbReference>
<dbReference type="InterPro" id="IPR044053">
    <property type="entry name" value="AsaB-like"/>
</dbReference>
<evidence type="ECO:0000313" key="3">
    <source>
        <dbReference type="Proteomes" id="UP000664132"/>
    </source>
</evidence>
<organism evidence="2 3">
    <name type="scientific">Cadophora malorum</name>
    <dbReference type="NCBI Taxonomy" id="108018"/>
    <lineage>
        <taxon>Eukaryota</taxon>
        <taxon>Fungi</taxon>
        <taxon>Dikarya</taxon>
        <taxon>Ascomycota</taxon>
        <taxon>Pezizomycotina</taxon>
        <taxon>Leotiomycetes</taxon>
        <taxon>Helotiales</taxon>
        <taxon>Ploettnerulaceae</taxon>
        <taxon>Cadophora</taxon>
    </lineage>
</organism>
<comment type="similarity">
    <text evidence="1">Belongs to the asaB hydroxylase/desaturase family.</text>
</comment>
<proteinExistence type="inferred from homology"/>
<dbReference type="Proteomes" id="UP000664132">
    <property type="component" value="Unassembled WGS sequence"/>
</dbReference>
<evidence type="ECO:0000256" key="1">
    <source>
        <dbReference type="ARBA" id="ARBA00023604"/>
    </source>
</evidence>
<dbReference type="EMBL" id="JAFJYH010000115">
    <property type="protein sequence ID" value="KAG4418992.1"/>
    <property type="molecule type" value="Genomic_DNA"/>
</dbReference>
<reference evidence="2" key="1">
    <citation type="submission" date="2021-02" db="EMBL/GenBank/DDBJ databases">
        <title>Genome sequence Cadophora malorum strain M34.</title>
        <authorList>
            <person name="Stefanovic E."/>
            <person name="Vu D."/>
            <person name="Scully C."/>
            <person name="Dijksterhuis J."/>
            <person name="Roader J."/>
            <person name="Houbraken J."/>
        </authorList>
    </citation>
    <scope>NUCLEOTIDE SEQUENCE</scope>
    <source>
        <strain evidence="2">M34</strain>
    </source>
</reference>
<sequence length="279" mass="32258">MIAPSEDFITTEVLYLVRDPRYHEEKPYAIAYDAGGMIPQTNMTNESFPIQIQNVRNLQVPNSFDDFGFAVAKLDDKWTAAQFRDEIIVKERFYPQVERILKKQFPDAIAVRVIEHNLRKRDMRFSGTEEISETVQPATCVHADYSLEAAEKTARAFYKDVEFGRLATINFWTSFQGPGNDWPLALCDYRTIDYDTEAIAADRVYHNRFTENQRYYHSPEHKWFYVKDLGADEVLMFRQTDSSLEGGGSVAHTSFNNPKADSDAAPRESIELRAFVFFK</sequence>
<comment type="caution">
    <text evidence="2">The sequence shown here is derived from an EMBL/GenBank/DDBJ whole genome shotgun (WGS) entry which is preliminary data.</text>
</comment>
<dbReference type="AlphaFoldDB" id="A0A8H7W893"/>
<keyword evidence="3" id="KW-1185">Reference proteome</keyword>
<dbReference type="GO" id="GO:0016491">
    <property type="term" value="F:oxidoreductase activity"/>
    <property type="evidence" value="ECO:0007669"/>
    <property type="project" value="InterPro"/>
</dbReference>
<protein>
    <recommendedName>
        <fullName evidence="4">Methyltransferase</fullName>
    </recommendedName>
</protein>
<dbReference type="PANTHER" id="PTHR34598">
    <property type="entry name" value="BLL6449 PROTEIN"/>
    <property type="match status" value="1"/>
</dbReference>
<dbReference type="NCBIfam" id="NF041278">
    <property type="entry name" value="CmcJ_NvfI_EfuI"/>
    <property type="match status" value="1"/>
</dbReference>
<name>A0A8H7W893_9HELO</name>
<accession>A0A8H7W893</accession>